<feature type="compositionally biased region" description="Basic and acidic residues" evidence="1">
    <location>
        <begin position="1"/>
        <end position="13"/>
    </location>
</feature>
<dbReference type="Pfam" id="PF00092">
    <property type="entry name" value="VWA"/>
    <property type="match status" value="1"/>
</dbReference>
<dbReference type="PANTHER" id="PTHR10579:SF43">
    <property type="entry name" value="ZINC FINGER (C3HC4-TYPE RING FINGER) FAMILY PROTEIN"/>
    <property type="match status" value="1"/>
</dbReference>
<dbReference type="InterPro" id="IPR051266">
    <property type="entry name" value="CLCR"/>
</dbReference>
<evidence type="ECO:0000313" key="3">
    <source>
        <dbReference type="EMBL" id="NNU78826.1"/>
    </source>
</evidence>
<organism evidence="3 4">
    <name type="scientific">Halovulum dunhuangense</name>
    <dbReference type="NCBI Taxonomy" id="1505036"/>
    <lineage>
        <taxon>Bacteria</taxon>
        <taxon>Pseudomonadati</taxon>
        <taxon>Pseudomonadota</taxon>
        <taxon>Alphaproteobacteria</taxon>
        <taxon>Rhodobacterales</taxon>
        <taxon>Paracoccaceae</taxon>
        <taxon>Halovulum</taxon>
    </lineage>
</organism>
<dbReference type="InterPro" id="IPR021908">
    <property type="entry name" value="YfbK_C"/>
</dbReference>
<keyword evidence="4" id="KW-1185">Reference proteome</keyword>
<dbReference type="SUPFAM" id="SSF53300">
    <property type="entry name" value="vWA-like"/>
    <property type="match status" value="1"/>
</dbReference>
<dbReference type="Pfam" id="PF12034">
    <property type="entry name" value="YfbK_C"/>
    <property type="match status" value="1"/>
</dbReference>
<dbReference type="Proteomes" id="UP000572377">
    <property type="component" value="Unassembled WGS sequence"/>
</dbReference>
<reference evidence="3 4" key="1">
    <citation type="submission" date="2020-05" db="EMBL/GenBank/DDBJ databases">
        <title>Gimesia benthica sp. nov., a novel planctomycete isolated from a deep-sea water sample of the Northwest Indian Ocean.</title>
        <authorList>
            <person name="Wang J."/>
            <person name="Ruan C."/>
            <person name="Song L."/>
            <person name="Zhu Y."/>
            <person name="Li A."/>
            <person name="Zheng X."/>
            <person name="Wang L."/>
            <person name="Lu Z."/>
            <person name="Huang Y."/>
            <person name="Du W."/>
            <person name="Zhou Y."/>
            <person name="Huang L."/>
            <person name="Dai X."/>
        </authorList>
    </citation>
    <scope>NUCLEOTIDE SEQUENCE [LARGE SCALE GENOMIC DNA]</scope>
    <source>
        <strain evidence="3 4">YYQ-30</strain>
    </source>
</reference>
<protein>
    <submittedName>
        <fullName evidence="3">DUF3520 domain-containing protein</fullName>
    </submittedName>
</protein>
<dbReference type="EMBL" id="JABFBC010000001">
    <property type="protein sequence ID" value="NNU78826.1"/>
    <property type="molecule type" value="Genomic_DNA"/>
</dbReference>
<sequence length="620" mass="65724">MTEDPLDRLRGAMKDGTPPASDAARDRALRIAAENFARHTQGSQAQVRPTPDRPTKAAGFWKGVRAMLNTLTPTRALVGTTALASIAVAAVLVRDIDPTRPAFAPSEFDASDSLLAEPAISPPAPQVVPPQARMSNAAPPVAAVSPIAESDMAGMPMPEGEQFPELTGAGLKITAEHPVSTFSIDVDTASYALLRSSLQGGYKLPADAIRIEEMLNYFDYAYPQPEGADALRPSVSVAPTPWNPDTRLLHVAITSAIPDGTRPPLDLVFLIDTSGSMDMPDKLPLLLRSFGLLLDRLDENDSVSIVTYAGSAGMALDPTPASERQTILAALGQLSAGGGTAGGAGLETAYAVAERMQRDGSETRVILATDGDFNLGLSDPARLEEYIAEKREGGVSLSVLGFGRGNINDAIMQSLAQNGNGFAAYIDTLSEARRVLVEDMTASLVTAASDVKVQIEFNPAQVSEYRLIGYETRALDRTDFADDRVDAGEVGAGHQVTAIYEITPRGSAAERARPLRYGEAAPVGTPSDELAYLSLRYKQPGETESKLIDMPILPDAADIPTRETEFAAAVAGFGLLLRGEDLPGWDWPEAEALARGAIGADPFGYRAELVRLIGLAGMIE</sequence>
<evidence type="ECO:0000313" key="4">
    <source>
        <dbReference type="Proteomes" id="UP000572377"/>
    </source>
</evidence>
<dbReference type="PANTHER" id="PTHR10579">
    <property type="entry name" value="CALCIUM-ACTIVATED CHLORIDE CHANNEL REGULATOR"/>
    <property type="match status" value="1"/>
</dbReference>
<dbReference type="InterPro" id="IPR036465">
    <property type="entry name" value="vWFA_dom_sf"/>
</dbReference>
<feature type="region of interest" description="Disordered" evidence="1">
    <location>
        <begin position="1"/>
        <end position="24"/>
    </location>
</feature>
<dbReference type="AlphaFoldDB" id="A0A849KY06"/>
<dbReference type="Gene3D" id="3.40.50.410">
    <property type="entry name" value="von Willebrand factor, type A domain"/>
    <property type="match status" value="1"/>
</dbReference>
<evidence type="ECO:0000259" key="2">
    <source>
        <dbReference type="PROSITE" id="PS50234"/>
    </source>
</evidence>
<feature type="domain" description="VWFA" evidence="2">
    <location>
        <begin position="266"/>
        <end position="444"/>
    </location>
</feature>
<dbReference type="InterPro" id="IPR022156">
    <property type="entry name" value="Uncharacterised_YfbK_N"/>
</dbReference>
<dbReference type="RefSeq" id="WP_171321270.1">
    <property type="nucleotide sequence ID" value="NZ_JABFBC010000001.1"/>
</dbReference>
<proteinExistence type="predicted"/>
<feature type="compositionally biased region" description="Polar residues" evidence="1">
    <location>
        <begin position="38"/>
        <end position="47"/>
    </location>
</feature>
<name>A0A849KY06_9RHOB</name>
<dbReference type="PROSITE" id="PS50234">
    <property type="entry name" value="VWFA"/>
    <property type="match status" value="1"/>
</dbReference>
<accession>A0A849KY06</accession>
<gene>
    <name evidence="3" type="ORF">HMH01_00110</name>
</gene>
<feature type="region of interest" description="Disordered" evidence="1">
    <location>
        <begin position="36"/>
        <end position="55"/>
    </location>
</feature>
<evidence type="ECO:0000256" key="1">
    <source>
        <dbReference type="SAM" id="MobiDB-lite"/>
    </source>
</evidence>
<dbReference type="InterPro" id="IPR002035">
    <property type="entry name" value="VWF_A"/>
</dbReference>
<comment type="caution">
    <text evidence="3">The sequence shown here is derived from an EMBL/GenBank/DDBJ whole genome shotgun (WGS) entry which is preliminary data.</text>
</comment>
<dbReference type="Pfam" id="PF12450">
    <property type="entry name" value="vWF_A"/>
    <property type="match status" value="1"/>
</dbReference>
<dbReference type="SMART" id="SM00327">
    <property type="entry name" value="VWA"/>
    <property type="match status" value="1"/>
</dbReference>